<reference evidence="1" key="2">
    <citation type="submission" date="2025-09" db="UniProtKB">
        <authorList>
            <consortium name="EnsemblPlants"/>
        </authorList>
    </citation>
    <scope>IDENTIFICATION</scope>
</reference>
<evidence type="ECO:0000313" key="2">
    <source>
        <dbReference type="Proteomes" id="UP001732700"/>
    </source>
</evidence>
<accession>A0ACD5X7V0</accession>
<name>A0ACD5X7V0_AVESA</name>
<proteinExistence type="predicted"/>
<evidence type="ECO:0000313" key="1">
    <source>
        <dbReference type="EnsemblPlants" id="AVESA.00010b.r2.4DG0751840.1.CDS"/>
    </source>
</evidence>
<organism evidence="1 2">
    <name type="scientific">Avena sativa</name>
    <name type="common">Oat</name>
    <dbReference type="NCBI Taxonomy" id="4498"/>
    <lineage>
        <taxon>Eukaryota</taxon>
        <taxon>Viridiplantae</taxon>
        <taxon>Streptophyta</taxon>
        <taxon>Embryophyta</taxon>
        <taxon>Tracheophyta</taxon>
        <taxon>Spermatophyta</taxon>
        <taxon>Magnoliopsida</taxon>
        <taxon>Liliopsida</taxon>
        <taxon>Poales</taxon>
        <taxon>Poaceae</taxon>
        <taxon>BOP clade</taxon>
        <taxon>Pooideae</taxon>
        <taxon>Poodae</taxon>
        <taxon>Poeae</taxon>
        <taxon>Poeae Chloroplast Group 1 (Aveneae type)</taxon>
        <taxon>Aveninae</taxon>
        <taxon>Avena</taxon>
    </lineage>
</organism>
<reference evidence="1" key="1">
    <citation type="submission" date="2021-05" db="EMBL/GenBank/DDBJ databases">
        <authorList>
            <person name="Scholz U."/>
            <person name="Mascher M."/>
            <person name="Fiebig A."/>
        </authorList>
    </citation>
    <scope>NUCLEOTIDE SEQUENCE [LARGE SCALE GENOMIC DNA]</scope>
</reference>
<keyword evidence="2" id="KW-1185">Reference proteome</keyword>
<sequence length="528" mass="58236">MNPSPQFAMDKAYIVIVSFPFLLLALLHYYILGKISNGRRSRKDAVQQPPSLRAIPFLGHLHLVGKPFHASLWRLAARLGPVYSLRLGSRRAVVVSSSECATECFTEHDVTFANRPRFPAQLLVSFDGTALVTSSYGPHWRNLRRVAAVHLLSTNRVAGMSGVIAAEVRAMAHRLCRAAAAAPGGAARVHMKRTLFQLSLSVLMETIAHTKGTRSEADADTDMSVEAQEFKKVIDRIVPHLGAANMWDYLPVMQWFDVFGIRNKILDAVSRRDAFLRQLIGAVRRRLADGGSDGDKKSMIAVLLTLQKTEPEVYNDTMITALCANLIGAGTETTSTMTEWAMSLLLNHPAVLEKAQAEIDALIGTSRLVSADDVTRLAYLQCIVSETLRLYPAAPTLLPHLSSADSNVGGYNVPRDTMLIVNAYAIHRDPVAWEDPLEFRPERFVDGKADGLFMIPFGMGRRRCPGKTLALRMIGMALATLVQCFDWERVDGMEVDMTEGGGLTIAKVVPLEAVCRPRVVMRDVLQNF</sequence>
<protein>
    <submittedName>
        <fullName evidence="1">Uncharacterized protein</fullName>
    </submittedName>
</protein>
<dbReference type="Proteomes" id="UP001732700">
    <property type="component" value="Chromosome 4D"/>
</dbReference>
<dbReference type="EnsemblPlants" id="AVESA.00010b.r2.4DG0751840.1">
    <property type="protein sequence ID" value="AVESA.00010b.r2.4DG0751840.1.CDS"/>
    <property type="gene ID" value="AVESA.00010b.r2.4DG0751840"/>
</dbReference>